<dbReference type="GO" id="GO:0003723">
    <property type="term" value="F:RNA binding"/>
    <property type="evidence" value="ECO:0007669"/>
    <property type="project" value="InterPro"/>
</dbReference>
<comment type="caution">
    <text evidence="4">The sequence shown here is derived from an EMBL/GenBank/DDBJ whole genome shotgun (WGS) entry which is preliminary data.</text>
</comment>
<dbReference type="SUPFAM" id="SSF55781">
    <property type="entry name" value="GAF domain-like"/>
    <property type="match status" value="1"/>
</dbReference>
<dbReference type="Proteomes" id="UP000548476">
    <property type="component" value="Unassembled WGS sequence"/>
</dbReference>
<dbReference type="AlphaFoldDB" id="A0A841FJA8"/>
<dbReference type="PIRSF" id="PIRSF036625">
    <property type="entry name" value="GAF_ANTAR"/>
    <property type="match status" value="1"/>
</dbReference>
<evidence type="ECO:0000259" key="3">
    <source>
        <dbReference type="SMART" id="SM01012"/>
    </source>
</evidence>
<feature type="domain" description="ANTAR" evidence="3">
    <location>
        <begin position="161"/>
        <end position="230"/>
    </location>
</feature>
<evidence type="ECO:0000256" key="2">
    <source>
        <dbReference type="ARBA" id="ARBA00023163"/>
    </source>
</evidence>
<dbReference type="InterPro" id="IPR012074">
    <property type="entry name" value="GAF_ANTAR"/>
</dbReference>
<evidence type="ECO:0000256" key="1">
    <source>
        <dbReference type="ARBA" id="ARBA00023015"/>
    </source>
</evidence>
<reference evidence="4 5" key="1">
    <citation type="submission" date="2020-08" db="EMBL/GenBank/DDBJ databases">
        <title>Genomic Encyclopedia of Type Strains, Phase IV (KMG-IV): sequencing the most valuable type-strain genomes for metagenomic binning, comparative biology and taxonomic classification.</title>
        <authorList>
            <person name="Goeker M."/>
        </authorList>
    </citation>
    <scope>NUCLEOTIDE SEQUENCE [LARGE SCALE GENOMIC DNA]</scope>
    <source>
        <strain evidence="4 5">YIM 65646</strain>
    </source>
</reference>
<dbReference type="InterPro" id="IPR036388">
    <property type="entry name" value="WH-like_DNA-bd_sf"/>
</dbReference>
<evidence type="ECO:0000313" key="5">
    <source>
        <dbReference type="Proteomes" id="UP000548476"/>
    </source>
</evidence>
<protein>
    <recommendedName>
        <fullName evidence="3">ANTAR domain-containing protein</fullName>
    </recommendedName>
</protein>
<sequence length="248" mass="26499">MERGDDRGAWIWTRVGLESRGAPFTVAHICDAAVAEAHVDGAAVTLMSAATVWETLYATDKPAARIEGWQLDFGEGPTVDAYQRGGPVLAPDLDSLESITRWPVFATQASGEGVKAAFAFPMQVGAIRLGALNLYRLAPGPLDGDQIADALAFADAACVLLLADAEGERTGAADLTWYRDGQSTSQIHVHQATGMVLVQLNVSAESALARLRAYAFAHNRPLAEVARDVVDRKLRFRPDTGPEVVADD</sequence>
<evidence type="ECO:0000313" key="4">
    <source>
        <dbReference type="EMBL" id="MBB6033642.1"/>
    </source>
</evidence>
<dbReference type="Gene3D" id="3.30.450.40">
    <property type="match status" value="1"/>
</dbReference>
<organism evidence="4 5">
    <name type="scientific">Phytomonospora endophytica</name>
    <dbReference type="NCBI Taxonomy" id="714109"/>
    <lineage>
        <taxon>Bacteria</taxon>
        <taxon>Bacillati</taxon>
        <taxon>Actinomycetota</taxon>
        <taxon>Actinomycetes</taxon>
        <taxon>Micromonosporales</taxon>
        <taxon>Micromonosporaceae</taxon>
        <taxon>Phytomonospora</taxon>
    </lineage>
</organism>
<keyword evidence="5" id="KW-1185">Reference proteome</keyword>
<dbReference type="RefSeq" id="WP_184786530.1">
    <property type="nucleotide sequence ID" value="NZ_BONT01000014.1"/>
</dbReference>
<keyword evidence="1" id="KW-0805">Transcription regulation</keyword>
<dbReference type="InterPro" id="IPR005561">
    <property type="entry name" value="ANTAR"/>
</dbReference>
<accession>A0A841FJA8</accession>
<dbReference type="Gene3D" id="1.10.10.10">
    <property type="entry name" value="Winged helix-like DNA-binding domain superfamily/Winged helix DNA-binding domain"/>
    <property type="match status" value="1"/>
</dbReference>
<proteinExistence type="predicted"/>
<dbReference type="InterPro" id="IPR029016">
    <property type="entry name" value="GAF-like_dom_sf"/>
</dbReference>
<name>A0A841FJA8_9ACTN</name>
<dbReference type="SMART" id="SM01012">
    <property type="entry name" value="ANTAR"/>
    <property type="match status" value="1"/>
</dbReference>
<gene>
    <name evidence="4" type="ORF">HNR73_001492</name>
</gene>
<keyword evidence="2" id="KW-0804">Transcription</keyword>
<dbReference type="Pfam" id="PF03861">
    <property type="entry name" value="ANTAR"/>
    <property type="match status" value="1"/>
</dbReference>
<dbReference type="EMBL" id="JACHGT010000003">
    <property type="protein sequence ID" value="MBB6033642.1"/>
    <property type="molecule type" value="Genomic_DNA"/>
</dbReference>